<protein>
    <submittedName>
        <fullName evidence="4">Flagellar biosynthesis repressor FlbT</fullName>
    </submittedName>
</protein>
<evidence type="ECO:0000256" key="3">
    <source>
        <dbReference type="ARBA" id="ARBA00022884"/>
    </source>
</evidence>
<name>A0ABW1KQS7_9PROT</name>
<evidence type="ECO:0000313" key="4">
    <source>
        <dbReference type="EMBL" id="MFC6033954.1"/>
    </source>
</evidence>
<accession>A0ABW1KQS7</accession>
<keyword evidence="3" id="KW-0694">RNA-binding</keyword>
<keyword evidence="4" id="KW-0966">Cell projection</keyword>
<evidence type="ECO:0000313" key="5">
    <source>
        <dbReference type="Proteomes" id="UP001596116"/>
    </source>
</evidence>
<gene>
    <name evidence="4" type="ORF">ACFMB1_00260</name>
</gene>
<keyword evidence="2" id="KW-1005">Bacterial flagellum biogenesis</keyword>
<evidence type="ECO:0000256" key="2">
    <source>
        <dbReference type="ARBA" id="ARBA00022795"/>
    </source>
</evidence>
<keyword evidence="4" id="KW-0969">Cilium</keyword>
<keyword evidence="5" id="KW-1185">Reference proteome</keyword>
<organism evidence="4 5">
    <name type="scientific">Hyphococcus aureus</name>
    <dbReference type="NCBI Taxonomy" id="2666033"/>
    <lineage>
        <taxon>Bacteria</taxon>
        <taxon>Pseudomonadati</taxon>
        <taxon>Pseudomonadota</taxon>
        <taxon>Alphaproteobacteria</taxon>
        <taxon>Parvularculales</taxon>
        <taxon>Parvularculaceae</taxon>
        <taxon>Hyphococcus</taxon>
    </lineage>
</organism>
<dbReference type="RefSeq" id="WP_379880760.1">
    <property type="nucleotide sequence ID" value="NZ_JBHPON010000001.1"/>
</dbReference>
<proteinExistence type="predicted"/>
<dbReference type="Proteomes" id="UP001596116">
    <property type="component" value="Unassembled WGS sequence"/>
</dbReference>
<evidence type="ECO:0000256" key="1">
    <source>
        <dbReference type="ARBA" id="ARBA00022491"/>
    </source>
</evidence>
<dbReference type="Pfam" id="PF07378">
    <property type="entry name" value="FlbT"/>
    <property type="match status" value="1"/>
</dbReference>
<keyword evidence="4" id="KW-0282">Flagellum</keyword>
<dbReference type="EMBL" id="JBHPON010000001">
    <property type="protein sequence ID" value="MFC6033954.1"/>
    <property type="molecule type" value="Genomic_DNA"/>
</dbReference>
<dbReference type="InterPro" id="IPR009967">
    <property type="entry name" value="Flagellum_FlbT"/>
</dbReference>
<comment type="caution">
    <text evidence="4">The sequence shown here is derived from an EMBL/GenBank/DDBJ whole genome shotgun (WGS) entry which is preliminary data.</text>
</comment>
<sequence>MTGLVIKLKPNEKVLVNGVLLQNGDRAARLRVRTSDVSILRARDAIPKEEANTPLKRVYYIAQLALAGEADADQAVGELLQGLSALKGVFPGDAGEDVLRAIEAAREQKFFVVMRAVKKHFEFERALLERSPTVAHAMAS</sequence>
<keyword evidence="1" id="KW-0678">Repressor</keyword>
<reference evidence="4 5" key="1">
    <citation type="submission" date="2024-09" db="EMBL/GenBank/DDBJ databases">
        <authorList>
            <person name="Zhang Z.-H."/>
        </authorList>
    </citation>
    <scope>NUCLEOTIDE SEQUENCE [LARGE SCALE GENOMIC DNA]</scope>
    <source>
        <strain evidence="4 5">HHTR114</strain>
    </source>
</reference>